<dbReference type="AlphaFoldDB" id="A0A3M7SQS5"/>
<feature type="region of interest" description="Disordered" evidence="1">
    <location>
        <begin position="59"/>
        <end position="115"/>
    </location>
</feature>
<dbReference type="EMBL" id="REGN01000947">
    <property type="protein sequence ID" value="RNA37980.1"/>
    <property type="molecule type" value="Genomic_DNA"/>
</dbReference>
<reference evidence="2 3" key="1">
    <citation type="journal article" date="2018" name="Sci. Rep.">
        <title>Genomic signatures of local adaptation to the degree of environmental predictability in rotifers.</title>
        <authorList>
            <person name="Franch-Gras L."/>
            <person name="Hahn C."/>
            <person name="Garcia-Roger E.M."/>
            <person name="Carmona M.J."/>
            <person name="Serra M."/>
            <person name="Gomez A."/>
        </authorList>
    </citation>
    <scope>NUCLEOTIDE SEQUENCE [LARGE SCALE GENOMIC DNA]</scope>
    <source>
        <strain evidence="2">HYR1</strain>
    </source>
</reference>
<gene>
    <name evidence="2" type="ORF">BpHYR1_002841</name>
</gene>
<sequence length="115" mass="13574">MNLSKEKNSLKLIQLKIYINFLVLNIDYLRIEIFNFDIKINKKNCIKIVLYNSHISLGHKRTNKRPQQPLSQQDDDQADKPNHSTSFPSNQNNKYIQFQKPAQNPLRQHKTLLIS</sequence>
<protein>
    <submittedName>
        <fullName evidence="2">Uncharacterized protein</fullName>
    </submittedName>
</protein>
<name>A0A3M7SQS5_BRAPC</name>
<comment type="caution">
    <text evidence="2">The sequence shown here is derived from an EMBL/GenBank/DDBJ whole genome shotgun (WGS) entry which is preliminary data.</text>
</comment>
<accession>A0A3M7SQS5</accession>
<evidence type="ECO:0000313" key="2">
    <source>
        <dbReference type="EMBL" id="RNA37980.1"/>
    </source>
</evidence>
<dbReference type="Proteomes" id="UP000276133">
    <property type="component" value="Unassembled WGS sequence"/>
</dbReference>
<keyword evidence="3" id="KW-1185">Reference proteome</keyword>
<evidence type="ECO:0000256" key="1">
    <source>
        <dbReference type="SAM" id="MobiDB-lite"/>
    </source>
</evidence>
<evidence type="ECO:0000313" key="3">
    <source>
        <dbReference type="Proteomes" id="UP000276133"/>
    </source>
</evidence>
<proteinExistence type="predicted"/>
<feature type="compositionally biased region" description="Polar residues" evidence="1">
    <location>
        <begin position="83"/>
        <end position="106"/>
    </location>
</feature>
<organism evidence="2 3">
    <name type="scientific">Brachionus plicatilis</name>
    <name type="common">Marine rotifer</name>
    <name type="synonym">Brachionus muelleri</name>
    <dbReference type="NCBI Taxonomy" id="10195"/>
    <lineage>
        <taxon>Eukaryota</taxon>
        <taxon>Metazoa</taxon>
        <taxon>Spiralia</taxon>
        <taxon>Gnathifera</taxon>
        <taxon>Rotifera</taxon>
        <taxon>Eurotatoria</taxon>
        <taxon>Monogononta</taxon>
        <taxon>Pseudotrocha</taxon>
        <taxon>Ploima</taxon>
        <taxon>Brachionidae</taxon>
        <taxon>Brachionus</taxon>
    </lineage>
</organism>